<sequence length="238" mass="25346">MASPQGIVLLGGGFSDDPDTLLDDFVLEIIGTKRPRICFVPTASGDSAGYVERFHAAFSLRDCLPVHLPLFRREHRDLREFVLAQDVVYVGGGNTANLLAVWRLHGLDVILREAYAAGVLLCGISAGAACWFDACLTDSFGPVTSLHDGLGFIRGSFCPHYDGEADRRPAYRGAVGDGILPPGWALDDGAAAHFLEGVPIEVVSRRPNATLHRVAPDPSGVGETVSAARLLIPSPSES</sequence>
<dbReference type="Pfam" id="PF03575">
    <property type="entry name" value="Peptidase_S51"/>
    <property type="match status" value="1"/>
</dbReference>
<dbReference type="EMBL" id="JBHMQT010000036">
    <property type="protein sequence ID" value="MFC0863942.1"/>
    <property type="molecule type" value="Genomic_DNA"/>
</dbReference>
<dbReference type="Gene3D" id="3.40.50.880">
    <property type="match status" value="1"/>
</dbReference>
<dbReference type="PANTHER" id="PTHR20842">
    <property type="entry name" value="PROTEASE S51 ALPHA-ASPARTYL DIPEPTIDASE"/>
    <property type="match status" value="1"/>
</dbReference>
<dbReference type="SUPFAM" id="SSF52317">
    <property type="entry name" value="Class I glutamine amidotransferase-like"/>
    <property type="match status" value="1"/>
</dbReference>
<dbReference type="CDD" id="cd03146">
    <property type="entry name" value="GAT1_Peptidase_E"/>
    <property type="match status" value="1"/>
</dbReference>
<reference evidence="5 6" key="1">
    <citation type="submission" date="2024-09" db="EMBL/GenBank/DDBJ databases">
        <authorList>
            <person name="Sun Q."/>
            <person name="Mori K."/>
        </authorList>
    </citation>
    <scope>NUCLEOTIDE SEQUENCE [LARGE SCALE GENOMIC DNA]</scope>
    <source>
        <strain evidence="5 6">TBRC 1851</strain>
    </source>
</reference>
<keyword evidence="2" id="KW-0645">Protease</keyword>
<dbReference type="PANTHER" id="PTHR20842:SF0">
    <property type="entry name" value="ALPHA-ASPARTYL DIPEPTIDASE"/>
    <property type="match status" value="1"/>
</dbReference>
<dbReference type="InterPro" id="IPR029062">
    <property type="entry name" value="Class_I_gatase-like"/>
</dbReference>
<keyword evidence="3" id="KW-0378">Hydrolase</keyword>
<name>A0ABV6U671_9ACTN</name>
<protein>
    <submittedName>
        <fullName evidence="5">Type 1 glutamine amidotransferase-like domain-containing protein</fullName>
    </submittedName>
</protein>
<evidence type="ECO:0000313" key="6">
    <source>
        <dbReference type="Proteomes" id="UP001589870"/>
    </source>
</evidence>
<keyword evidence="4" id="KW-0720">Serine protease</keyword>
<evidence type="ECO:0000256" key="1">
    <source>
        <dbReference type="ARBA" id="ARBA00006534"/>
    </source>
</evidence>
<evidence type="ECO:0000256" key="3">
    <source>
        <dbReference type="ARBA" id="ARBA00022801"/>
    </source>
</evidence>
<comment type="caution">
    <text evidence="5">The sequence shown here is derived from an EMBL/GenBank/DDBJ whole genome shotgun (WGS) entry which is preliminary data.</text>
</comment>
<dbReference type="InterPro" id="IPR005320">
    <property type="entry name" value="Peptidase_S51"/>
</dbReference>
<dbReference type="Proteomes" id="UP001589870">
    <property type="component" value="Unassembled WGS sequence"/>
</dbReference>
<proteinExistence type="inferred from homology"/>
<dbReference type="RefSeq" id="WP_394302070.1">
    <property type="nucleotide sequence ID" value="NZ_JBHMQT010000036.1"/>
</dbReference>
<comment type="similarity">
    <text evidence="1">Belongs to the peptidase S51 family.</text>
</comment>
<evidence type="ECO:0000256" key="2">
    <source>
        <dbReference type="ARBA" id="ARBA00022670"/>
    </source>
</evidence>
<gene>
    <name evidence="5" type="ORF">ACFHYQ_16690</name>
</gene>
<organism evidence="5 6">
    <name type="scientific">Sphaerimonospora cavernae</name>
    <dbReference type="NCBI Taxonomy" id="1740611"/>
    <lineage>
        <taxon>Bacteria</taxon>
        <taxon>Bacillati</taxon>
        <taxon>Actinomycetota</taxon>
        <taxon>Actinomycetes</taxon>
        <taxon>Streptosporangiales</taxon>
        <taxon>Streptosporangiaceae</taxon>
        <taxon>Sphaerimonospora</taxon>
    </lineage>
</organism>
<keyword evidence="6" id="KW-1185">Reference proteome</keyword>
<evidence type="ECO:0000313" key="5">
    <source>
        <dbReference type="EMBL" id="MFC0863942.1"/>
    </source>
</evidence>
<accession>A0ABV6U671</accession>
<evidence type="ECO:0000256" key="4">
    <source>
        <dbReference type="ARBA" id="ARBA00022825"/>
    </source>
</evidence>